<keyword evidence="5 11" id="KW-0297">G-protein coupled receptor</keyword>
<feature type="transmembrane region" description="Helical" evidence="13">
    <location>
        <begin position="383"/>
        <end position="403"/>
    </location>
</feature>
<keyword evidence="16" id="KW-1185">Reference proteome</keyword>
<dbReference type="InterPro" id="IPR004061">
    <property type="entry name" value="S1P_rcpt"/>
</dbReference>
<dbReference type="InterPro" id="IPR004063">
    <property type="entry name" value="EDG5_rcpt"/>
</dbReference>
<comment type="caution">
    <text evidence="15">The sequence shown here is derived from an EMBL/GenBank/DDBJ whole genome shotgun (WGS) entry which is preliminary data.</text>
</comment>
<evidence type="ECO:0000313" key="15">
    <source>
        <dbReference type="EMBL" id="KAB1259025.1"/>
    </source>
</evidence>
<dbReference type="SUPFAM" id="SSF81321">
    <property type="entry name" value="Family A G protein-coupled receptor-like"/>
    <property type="match status" value="1"/>
</dbReference>
<dbReference type="STRING" id="9838.ENSCDRP00005009105"/>
<comment type="similarity">
    <text evidence="11">Belongs to the G-protein coupled receptor 1 family.</text>
</comment>
<dbReference type="Proteomes" id="UP000299084">
    <property type="component" value="Unassembled WGS sequence"/>
</dbReference>
<feature type="transmembrane region" description="Helical" evidence="13">
    <location>
        <begin position="262"/>
        <end position="282"/>
    </location>
</feature>
<dbReference type="CDD" id="cd15347">
    <property type="entry name" value="7tmA_S1PR2_Edg5"/>
    <property type="match status" value="1"/>
</dbReference>
<feature type="transmembrane region" description="Helical" evidence="13">
    <location>
        <begin position="225"/>
        <end position="241"/>
    </location>
</feature>
<dbReference type="PROSITE" id="PS00237">
    <property type="entry name" value="G_PROTEIN_RECEP_F1_1"/>
    <property type="match status" value="1"/>
</dbReference>
<accession>A0A5N4CJ99</accession>
<evidence type="ECO:0000259" key="14">
    <source>
        <dbReference type="PROSITE" id="PS50262"/>
    </source>
</evidence>
<evidence type="ECO:0000256" key="5">
    <source>
        <dbReference type="ARBA" id="ARBA00023040"/>
    </source>
</evidence>
<evidence type="ECO:0000256" key="11">
    <source>
        <dbReference type="RuleBase" id="RU000688"/>
    </source>
</evidence>
<comment type="subcellular location">
    <subcellularLocation>
        <location evidence="1">Cell membrane</location>
        <topology evidence="1">Multi-pass membrane protein</topology>
    </subcellularLocation>
</comment>
<feature type="domain" description="G-protein coupled receptors family 1 profile" evidence="14">
    <location>
        <begin position="163"/>
        <end position="401"/>
    </location>
</feature>
<keyword evidence="4 13" id="KW-1133">Transmembrane helix</keyword>
<evidence type="ECO:0000256" key="6">
    <source>
        <dbReference type="ARBA" id="ARBA00023136"/>
    </source>
</evidence>
<dbReference type="PRINTS" id="PR01523">
    <property type="entry name" value="S1PRECEPTOR"/>
</dbReference>
<dbReference type="SMART" id="SM01381">
    <property type="entry name" value="7TM_GPCR_Srsx"/>
    <property type="match status" value="1"/>
</dbReference>
<evidence type="ECO:0000256" key="2">
    <source>
        <dbReference type="ARBA" id="ARBA00022475"/>
    </source>
</evidence>
<dbReference type="GO" id="GO:0005886">
    <property type="term" value="C:plasma membrane"/>
    <property type="evidence" value="ECO:0007669"/>
    <property type="project" value="UniProtKB-SubCell"/>
</dbReference>
<evidence type="ECO:0000256" key="3">
    <source>
        <dbReference type="ARBA" id="ARBA00022692"/>
    </source>
</evidence>
<name>A0A5N4CJ99_CAMDR</name>
<feature type="transmembrane region" description="Helical" evidence="13">
    <location>
        <begin position="343"/>
        <end position="363"/>
    </location>
</feature>
<feature type="non-terminal residue" evidence="15">
    <location>
        <position position="1"/>
    </location>
</feature>
<feature type="compositionally biased region" description="Polar residues" evidence="12">
    <location>
        <begin position="452"/>
        <end position="465"/>
    </location>
</feature>
<evidence type="ECO:0000256" key="10">
    <source>
        <dbReference type="PIRSR" id="PIRSR604061-50"/>
    </source>
</evidence>
<feature type="disulfide bond" evidence="10">
    <location>
        <begin position="285"/>
        <end position="292"/>
    </location>
</feature>
<keyword evidence="3 11" id="KW-0812">Transmembrane</keyword>
<dbReference type="GO" id="GO:0038036">
    <property type="term" value="F:sphingosine-1-phosphate receptor activity"/>
    <property type="evidence" value="ECO:0007669"/>
    <property type="project" value="InterPro"/>
</dbReference>
<evidence type="ECO:0000256" key="12">
    <source>
        <dbReference type="SAM" id="MobiDB-lite"/>
    </source>
</evidence>
<feature type="region of interest" description="Disordered" evidence="12">
    <location>
        <begin position="1"/>
        <end position="110"/>
    </location>
</feature>
<keyword evidence="7 11" id="KW-0675">Receptor</keyword>
<evidence type="ECO:0000256" key="13">
    <source>
        <dbReference type="SAM" id="Phobius"/>
    </source>
</evidence>
<keyword evidence="2" id="KW-1003">Cell membrane</keyword>
<feature type="disulfide bond" evidence="10">
    <location>
        <begin position="372"/>
        <end position="377"/>
    </location>
</feature>
<feature type="transmembrane region" description="Helical" evidence="13">
    <location>
        <begin position="302"/>
        <end position="323"/>
    </location>
</feature>
<sequence>GGAGLDGGGADKGTPRASPADPCGRPAGPATSGIHCSRRRKGEEIGRGKWGLRQRLSRSPSVPGPLPRDAVEPGGQPQPRPSRGRRRQSPSGQGKDPGRPSQPHGPSWPLSPTMGNLYSEYLSPSKVREHYNHTKETLDTRETPSRQVASALIIILCCAIVVENLLVLIAVARNSKFHSAMYLFLGNLAASDLLAGAAFIANTLLSGRFTFGLTPVQWFAREGSAFITLSASVFSLLAIAIERHVAIAKVKPYGSDKSCRMLLLIAASWLISLVLGGLPILGWNCLGHLEACSTVLPLYAKPYVLCVVSIFSVILLAIVALYIRIYCVVRSSQADVAGPQTLALLKTVTFVLGVFIVCWLPAFSILLLDYACPVRACPILYKAHYFFAFATLNSLLNPVIYTWRSRDLRREVLRPLQCWHRAAGVQGRRDGTPGHRLLPLRSSSSLERGTHMPTSPTSLEGNTVV</sequence>
<dbReference type="Pfam" id="PF00001">
    <property type="entry name" value="7tm_1"/>
    <property type="match status" value="1"/>
</dbReference>
<evidence type="ECO:0000256" key="9">
    <source>
        <dbReference type="ARBA" id="ARBA00023224"/>
    </source>
</evidence>
<feature type="transmembrane region" description="Helical" evidence="13">
    <location>
        <begin position="183"/>
        <end position="205"/>
    </location>
</feature>
<keyword evidence="10" id="KW-1015">Disulfide bond</keyword>
<dbReference type="PRINTS" id="PR01525">
    <property type="entry name" value="EDG5RECEPTOR"/>
</dbReference>
<proteinExistence type="inferred from homology"/>
<dbReference type="InterPro" id="IPR017452">
    <property type="entry name" value="GPCR_Rhodpsn_7TM"/>
</dbReference>
<evidence type="ECO:0000256" key="7">
    <source>
        <dbReference type="ARBA" id="ARBA00023170"/>
    </source>
</evidence>
<dbReference type="EMBL" id="JWIN03000022">
    <property type="protein sequence ID" value="KAB1259025.1"/>
    <property type="molecule type" value="Genomic_DNA"/>
</dbReference>
<keyword evidence="9 11" id="KW-0807">Transducer</keyword>
<keyword evidence="6 13" id="KW-0472">Membrane</keyword>
<feature type="compositionally biased region" description="Gly residues" evidence="12">
    <location>
        <begin position="1"/>
        <end position="11"/>
    </location>
</feature>
<feature type="transmembrane region" description="Helical" evidence="13">
    <location>
        <begin position="148"/>
        <end position="171"/>
    </location>
</feature>
<organism evidence="15 16">
    <name type="scientific">Camelus dromedarius</name>
    <name type="common">Dromedary</name>
    <name type="synonym">Arabian camel</name>
    <dbReference type="NCBI Taxonomy" id="9838"/>
    <lineage>
        <taxon>Eukaryota</taxon>
        <taxon>Metazoa</taxon>
        <taxon>Chordata</taxon>
        <taxon>Craniata</taxon>
        <taxon>Vertebrata</taxon>
        <taxon>Euteleostomi</taxon>
        <taxon>Mammalia</taxon>
        <taxon>Eutheria</taxon>
        <taxon>Laurasiatheria</taxon>
        <taxon>Artiodactyla</taxon>
        <taxon>Tylopoda</taxon>
        <taxon>Camelidae</taxon>
        <taxon>Camelus</taxon>
    </lineage>
</organism>
<protein>
    <submittedName>
        <fullName evidence="15">Sphingosine 1-phosphate receptor 2</fullName>
    </submittedName>
</protein>
<evidence type="ECO:0000256" key="4">
    <source>
        <dbReference type="ARBA" id="ARBA00022989"/>
    </source>
</evidence>
<dbReference type="AlphaFoldDB" id="A0A5N4CJ99"/>
<feature type="region of interest" description="Disordered" evidence="12">
    <location>
        <begin position="445"/>
        <end position="465"/>
    </location>
</feature>
<dbReference type="InterPro" id="IPR000276">
    <property type="entry name" value="GPCR_Rhodpsn"/>
</dbReference>
<dbReference type="Gene3D" id="1.20.1070.10">
    <property type="entry name" value="Rhodopsin 7-helix transmembrane proteins"/>
    <property type="match status" value="1"/>
</dbReference>
<gene>
    <name evidence="15" type="ORF">Cadr_000025376</name>
</gene>
<dbReference type="PANTHER" id="PTHR22750">
    <property type="entry name" value="G-PROTEIN COUPLED RECEPTOR"/>
    <property type="match status" value="1"/>
</dbReference>
<evidence type="ECO:0000256" key="1">
    <source>
        <dbReference type="ARBA" id="ARBA00004651"/>
    </source>
</evidence>
<dbReference type="PRINTS" id="PR00237">
    <property type="entry name" value="GPCRRHODOPSN"/>
</dbReference>
<reference evidence="15 16" key="1">
    <citation type="journal article" date="2019" name="Mol. Ecol. Resour.">
        <title>Improving Illumina assemblies with Hi-C and long reads: an example with the North African dromedary.</title>
        <authorList>
            <person name="Elbers J.P."/>
            <person name="Rogers M.F."/>
            <person name="Perelman P.L."/>
            <person name="Proskuryakova A.A."/>
            <person name="Serdyukova N.A."/>
            <person name="Johnson W.E."/>
            <person name="Horin P."/>
            <person name="Corander J."/>
            <person name="Murphy D."/>
            <person name="Burger P.A."/>
        </authorList>
    </citation>
    <scope>NUCLEOTIDE SEQUENCE [LARGE SCALE GENOMIC DNA]</scope>
    <source>
        <strain evidence="15">Drom800</strain>
        <tissue evidence="15">Blood</tissue>
    </source>
</reference>
<evidence type="ECO:0000313" key="16">
    <source>
        <dbReference type="Proteomes" id="UP000299084"/>
    </source>
</evidence>
<keyword evidence="8" id="KW-0325">Glycoprotein</keyword>
<dbReference type="PROSITE" id="PS50262">
    <property type="entry name" value="G_PROTEIN_RECEP_F1_2"/>
    <property type="match status" value="1"/>
</dbReference>
<evidence type="ECO:0000256" key="8">
    <source>
        <dbReference type="ARBA" id="ARBA00023180"/>
    </source>
</evidence>